<keyword evidence="2" id="KW-0472">Membrane</keyword>
<protein>
    <submittedName>
        <fullName evidence="3">DUF2637 domain-containing protein</fullName>
    </submittedName>
</protein>
<keyword evidence="4" id="KW-1185">Reference proteome</keyword>
<name>A0ABS7QZ25_9ACTN</name>
<evidence type="ECO:0000256" key="2">
    <source>
        <dbReference type="SAM" id="Phobius"/>
    </source>
</evidence>
<dbReference type="Pfam" id="PF10935">
    <property type="entry name" value="DUF2637"/>
    <property type="match status" value="1"/>
</dbReference>
<reference evidence="3 4" key="1">
    <citation type="submission" date="2021-08" db="EMBL/GenBank/DDBJ databases">
        <title>Streptomyces sp. PTM05 isolated from lichen.</title>
        <authorList>
            <person name="Somphong A."/>
            <person name="Phongsopitanun W."/>
            <person name="Tanasupawat S."/>
        </authorList>
    </citation>
    <scope>NUCLEOTIDE SEQUENCE [LARGE SCALE GENOMIC DNA]</scope>
    <source>
        <strain evidence="3 4">Ptm05</strain>
    </source>
</reference>
<dbReference type="RefSeq" id="WP_222981188.1">
    <property type="nucleotide sequence ID" value="NZ_JAINVZ010000025.1"/>
</dbReference>
<gene>
    <name evidence="3" type="ORF">K7472_26990</name>
</gene>
<dbReference type="InterPro" id="IPR021235">
    <property type="entry name" value="DUF2637"/>
</dbReference>
<sequence length="296" mass="31681">MSAAPSHLERLRLSARTAALRGTDLIRLGITLLAVFAFALSYDALRQMGVAIHIRSLLTYAFPLVIDGFIAVGVGALLMLRTAPWYSRLYVWLLIGAATMTSIWANAIHAVRLNQQARQGNGLRLDDLTVGGLSAIAPLALAGAVHLYIVVHHHPAPDPSGPQATDGSETRARQRAALERVTSGVPGGAYLDVSEATGTEVADRPKDVALTTDVVARSAEPQQPELGDVDPERLALARSAPLGRQGRASRRHIEDTFRDGGLTIGRKEAERLKDLVQAERDDAEQEADRAVSADAA</sequence>
<evidence type="ECO:0000313" key="3">
    <source>
        <dbReference type="EMBL" id="MBY8888461.1"/>
    </source>
</evidence>
<feature type="transmembrane region" description="Helical" evidence="2">
    <location>
        <begin position="57"/>
        <end position="83"/>
    </location>
</feature>
<organism evidence="3 4">
    <name type="scientific">Streptantibioticus parmotrematis</name>
    <dbReference type="NCBI Taxonomy" id="2873249"/>
    <lineage>
        <taxon>Bacteria</taxon>
        <taxon>Bacillati</taxon>
        <taxon>Actinomycetota</taxon>
        <taxon>Actinomycetes</taxon>
        <taxon>Kitasatosporales</taxon>
        <taxon>Streptomycetaceae</taxon>
        <taxon>Streptantibioticus</taxon>
    </lineage>
</organism>
<feature type="transmembrane region" description="Helical" evidence="2">
    <location>
        <begin position="25"/>
        <end position="45"/>
    </location>
</feature>
<feature type="coiled-coil region" evidence="1">
    <location>
        <begin position="266"/>
        <end position="293"/>
    </location>
</feature>
<evidence type="ECO:0000256" key="1">
    <source>
        <dbReference type="SAM" id="Coils"/>
    </source>
</evidence>
<keyword evidence="2" id="KW-0812">Transmembrane</keyword>
<feature type="transmembrane region" description="Helical" evidence="2">
    <location>
        <begin position="128"/>
        <end position="149"/>
    </location>
</feature>
<dbReference type="Proteomes" id="UP001198565">
    <property type="component" value="Unassembled WGS sequence"/>
</dbReference>
<feature type="transmembrane region" description="Helical" evidence="2">
    <location>
        <begin position="89"/>
        <end position="107"/>
    </location>
</feature>
<keyword evidence="2" id="KW-1133">Transmembrane helix</keyword>
<keyword evidence="1" id="KW-0175">Coiled coil</keyword>
<accession>A0ABS7QZ25</accession>
<proteinExistence type="predicted"/>
<dbReference type="EMBL" id="JAINVZ010000025">
    <property type="protein sequence ID" value="MBY8888461.1"/>
    <property type="molecule type" value="Genomic_DNA"/>
</dbReference>
<comment type="caution">
    <text evidence="3">The sequence shown here is derived from an EMBL/GenBank/DDBJ whole genome shotgun (WGS) entry which is preliminary data.</text>
</comment>
<evidence type="ECO:0000313" key="4">
    <source>
        <dbReference type="Proteomes" id="UP001198565"/>
    </source>
</evidence>